<organism evidence="1 2">
    <name type="scientific">Photorhabdus tasmaniensis</name>
    <dbReference type="NCBI Taxonomy" id="1004159"/>
    <lineage>
        <taxon>Bacteria</taxon>
        <taxon>Pseudomonadati</taxon>
        <taxon>Pseudomonadota</taxon>
        <taxon>Gammaproteobacteria</taxon>
        <taxon>Enterobacterales</taxon>
        <taxon>Morganellaceae</taxon>
        <taxon>Photorhabdus</taxon>
    </lineage>
</organism>
<name>A0ABX0GLJ0_9GAMM</name>
<evidence type="ECO:0000313" key="2">
    <source>
        <dbReference type="Proteomes" id="UP000697802"/>
    </source>
</evidence>
<comment type="caution">
    <text evidence="1">The sequence shown here is derived from an EMBL/GenBank/DDBJ whole genome shotgun (WGS) entry which is preliminary data.</text>
</comment>
<evidence type="ECO:0000313" key="1">
    <source>
        <dbReference type="EMBL" id="NHB89983.1"/>
    </source>
</evidence>
<keyword evidence="2" id="KW-1185">Reference proteome</keyword>
<gene>
    <name evidence="1" type="ORF">C5471_20660</name>
</gene>
<sequence>MHEDLLTCQKISIQNTVGASQMFEGYLRNTKLNLFDMEENLVDWARYDSNASLQTLRRAFIASFGVNRFS</sequence>
<accession>A0ABX0GLJ0</accession>
<protein>
    <submittedName>
        <fullName evidence="1">Uncharacterized protein</fullName>
    </submittedName>
</protein>
<dbReference type="EMBL" id="PUJU01000063">
    <property type="protein sequence ID" value="NHB89983.1"/>
    <property type="molecule type" value="Genomic_DNA"/>
</dbReference>
<reference evidence="1 2" key="1">
    <citation type="submission" date="2018-02" db="EMBL/GenBank/DDBJ databases">
        <authorList>
            <person name="Machado R.A."/>
        </authorList>
    </citation>
    <scope>NUCLEOTIDE SEQUENCE [LARGE SCALE GENOMIC DNA]</scope>
    <source>
        <strain evidence="1 2">T327</strain>
    </source>
</reference>
<proteinExistence type="predicted"/>
<dbReference type="Proteomes" id="UP000697802">
    <property type="component" value="Unassembled WGS sequence"/>
</dbReference>